<feature type="transmembrane region" description="Helical" evidence="1">
    <location>
        <begin position="21"/>
        <end position="42"/>
    </location>
</feature>
<protein>
    <recommendedName>
        <fullName evidence="2">DUF7847 domain-containing protein</fullName>
    </recommendedName>
</protein>
<keyword evidence="1" id="KW-0472">Membrane</keyword>
<evidence type="ECO:0000313" key="3">
    <source>
        <dbReference type="EMBL" id="VAW79462.1"/>
    </source>
</evidence>
<feature type="transmembrane region" description="Helical" evidence="1">
    <location>
        <begin position="131"/>
        <end position="150"/>
    </location>
</feature>
<feature type="domain" description="DUF7847" evidence="2">
    <location>
        <begin position="64"/>
        <end position="235"/>
    </location>
</feature>
<keyword evidence="1" id="KW-0812">Transmembrane</keyword>
<feature type="transmembrane region" description="Helical" evidence="1">
    <location>
        <begin position="213"/>
        <end position="237"/>
    </location>
</feature>
<organism evidence="3">
    <name type="scientific">hydrothermal vent metagenome</name>
    <dbReference type="NCBI Taxonomy" id="652676"/>
    <lineage>
        <taxon>unclassified sequences</taxon>
        <taxon>metagenomes</taxon>
        <taxon>ecological metagenomes</taxon>
    </lineage>
</organism>
<feature type="transmembrane region" description="Helical" evidence="1">
    <location>
        <begin position="170"/>
        <end position="201"/>
    </location>
</feature>
<dbReference type="InterPro" id="IPR057169">
    <property type="entry name" value="DUF7847"/>
</dbReference>
<keyword evidence="1" id="KW-1133">Transmembrane helix</keyword>
<accession>A0A3B0YVU8</accession>
<dbReference type="AlphaFoldDB" id="A0A3B0YVU8"/>
<feature type="transmembrane region" description="Helical" evidence="1">
    <location>
        <begin position="109"/>
        <end position="125"/>
    </location>
</feature>
<evidence type="ECO:0000256" key="1">
    <source>
        <dbReference type="SAM" id="Phobius"/>
    </source>
</evidence>
<feature type="transmembrane region" description="Helical" evidence="1">
    <location>
        <begin position="62"/>
        <end position="80"/>
    </location>
</feature>
<gene>
    <name evidence="3" type="ORF">MNBD_GAMMA13-1200</name>
</gene>
<dbReference type="EMBL" id="UOFK01000191">
    <property type="protein sequence ID" value="VAW79462.1"/>
    <property type="molecule type" value="Genomic_DNA"/>
</dbReference>
<sequence length="259" mass="28127">MFQYAEQPQSIGKVLDSGIKLFMASYKNVVGLALLAGILSNLPNFFEPRTIAENQLANPGQMVTFVVATFASMFVGFIFYNAMVWRINAIATGTNATFGSSMQKGIKKLLPVFGGMILYLLVVMLGSMLLLIPGLILMLSLFFYSLLIVIDNRGALQSLKTSHNLVWGNWWRTATVISIPGILIMVVYVALGVIAGVFGIMGDVDATTMDTGMTMIISIVGITASVIGLPLFYAIALTQMHDLKLRKQGSDLEQRLDAG</sequence>
<reference evidence="3" key="1">
    <citation type="submission" date="2018-06" db="EMBL/GenBank/DDBJ databases">
        <authorList>
            <person name="Zhirakovskaya E."/>
        </authorList>
    </citation>
    <scope>NUCLEOTIDE SEQUENCE</scope>
</reference>
<name>A0A3B0YVU8_9ZZZZ</name>
<dbReference type="Pfam" id="PF25231">
    <property type="entry name" value="DUF7847"/>
    <property type="match status" value="1"/>
</dbReference>
<proteinExistence type="predicted"/>
<evidence type="ECO:0000259" key="2">
    <source>
        <dbReference type="Pfam" id="PF25231"/>
    </source>
</evidence>